<comment type="caution">
    <text evidence="1">The sequence shown here is derived from an EMBL/GenBank/DDBJ whole genome shotgun (WGS) entry which is preliminary data.</text>
</comment>
<protein>
    <submittedName>
        <fullName evidence="1">Uncharacterized protein</fullName>
    </submittedName>
</protein>
<dbReference type="EMBL" id="BKCJ010009323">
    <property type="protein sequence ID" value="GEU86439.1"/>
    <property type="molecule type" value="Genomic_DNA"/>
</dbReference>
<evidence type="ECO:0000313" key="1">
    <source>
        <dbReference type="EMBL" id="GEU86439.1"/>
    </source>
</evidence>
<accession>A0A6L2NM26</accession>
<proteinExistence type="predicted"/>
<sequence>MGPSFLIDKLLEVTGSPRLGAKIKYVFVRSRSEDESLGSFMRTLCSGLRVSLSNKRRLMAELEALGESKGVAKCLEHMRVIVGRDAVTLGELEALLARAQVGAGLKTGFLADMEVEE</sequence>
<organism evidence="1">
    <name type="scientific">Tanacetum cinerariifolium</name>
    <name type="common">Dalmatian daisy</name>
    <name type="synonym">Chrysanthemum cinerariifolium</name>
    <dbReference type="NCBI Taxonomy" id="118510"/>
    <lineage>
        <taxon>Eukaryota</taxon>
        <taxon>Viridiplantae</taxon>
        <taxon>Streptophyta</taxon>
        <taxon>Embryophyta</taxon>
        <taxon>Tracheophyta</taxon>
        <taxon>Spermatophyta</taxon>
        <taxon>Magnoliopsida</taxon>
        <taxon>eudicotyledons</taxon>
        <taxon>Gunneridae</taxon>
        <taxon>Pentapetalae</taxon>
        <taxon>asterids</taxon>
        <taxon>campanulids</taxon>
        <taxon>Asterales</taxon>
        <taxon>Asteraceae</taxon>
        <taxon>Asteroideae</taxon>
        <taxon>Anthemideae</taxon>
        <taxon>Anthemidinae</taxon>
        <taxon>Tanacetum</taxon>
    </lineage>
</organism>
<dbReference type="AlphaFoldDB" id="A0A6L2NM26"/>
<name>A0A6L2NM26_TANCI</name>
<reference evidence="1" key="1">
    <citation type="journal article" date="2019" name="Sci. Rep.">
        <title>Draft genome of Tanacetum cinerariifolium, the natural source of mosquito coil.</title>
        <authorList>
            <person name="Yamashiro T."/>
            <person name="Shiraishi A."/>
            <person name="Satake H."/>
            <person name="Nakayama K."/>
        </authorList>
    </citation>
    <scope>NUCLEOTIDE SEQUENCE</scope>
</reference>
<gene>
    <name evidence="1" type="ORF">Tci_058417</name>
</gene>